<accession>A0ABR1JYA1</accession>
<dbReference type="EMBL" id="JBANRG010000003">
    <property type="protein sequence ID" value="KAK7468502.1"/>
    <property type="molecule type" value="Genomic_DNA"/>
</dbReference>
<organism evidence="3 4">
    <name type="scientific">Marasmiellus scandens</name>
    <dbReference type="NCBI Taxonomy" id="2682957"/>
    <lineage>
        <taxon>Eukaryota</taxon>
        <taxon>Fungi</taxon>
        <taxon>Dikarya</taxon>
        <taxon>Basidiomycota</taxon>
        <taxon>Agaricomycotina</taxon>
        <taxon>Agaricomycetes</taxon>
        <taxon>Agaricomycetidae</taxon>
        <taxon>Agaricales</taxon>
        <taxon>Marasmiineae</taxon>
        <taxon>Omphalotaceae</taxon>
        <taxon>Marasmiellus</taxon>
    </lineage>
</organism>
<comment type="caution">
    <text evidence="3">The sequence shown here is derived from an EMBL/GenBank/DDBJ whole genome shotgun (WGS) entry which is preliminary data.</text>
</comment>
<evidence type="ECO:0000313" key="4">
    <source>
        <dbReference type="Proteomes" id="UP001498398"/>
    </source>
</evidence>
<feature type="compositionally biased region" description="Polar residues" evidence="2">
    <location>
        <begin position="349"/>
        <end position="368"/>
    </location>
</feature>
<protein>
    <submittedName>
        <fullName evidence="3">Uncharacterized protein</fullName>
    </submittedName>
</protein>
<feature type="coiled-coil region" evidence="1">
    <location>
        <begin position="125"/>
        <end position="152"/>
    </location>
</feature>
<gene>
    <name evidence="3" type="ORF">VKT23_003008</name>
</gene>
<evidence type="ECO:0000256" key="2">
    <source>
        <dbReference type="SAM" id="MobiDB-lite"/>
    </source>
</evidence>
<keyword evidence="4" id="KW-1185">Reference proteome</keyword>
<name>A0ABR1JYA1_9AGAR</name>
<feature type="compositionally biased region" description="Basic and acidic residues" evidence="2">
    <location>
        <begin position="15"/>
        <end position="29"/>
    </location>
</feature>
<evidence type="ECO:0000256" key="1">
    <source>
        <dbReference type="SAM" id="Coils"/>
    </source>
</evidence>
<proteinExistence type="predicted"/>
<reference evidence="3 4" key="1">
    <citation type="submission" date="2024-01" db="EMBL/GenBank/DDBJ databases">
        <title>A draft genome for the cacao thread blight pathogen Marasmiellus scandens.</title>
        <authorList>
            <person name="Baruah I.K."/>
            <person name="Leung J."/>
            <person name="Bukari Y."/>
            <person name="Amoako-Attah I."/>
            <person name="Meinhardt L.W."/>
            <person name="Bailey B.A."/>
            <person name="Cohen S.P."/>
        </authorList>
    </citation>
    <scope>NUCLEOTIDE SEQUENCE [LARGE SCALE GENOMIC DNA]</scope>
    <source>
        <strain evidence="3 4">GH-19</strain>
    </source>
</reference>
<feature type="region of interest" description="Disordered" evidence="2">
    <location>
        <begin position="343"/>
        <end position="368"/>
    </location>
</feature>
<feature type="region of interest" description="Disordered" evidence="2">
    <location>
        <begin position="1"/>
        <end position="41"/>
    </location>
</feature>
<feature type="compositionally biased region" description="Polar residues" evidence="2">
    <location>
        <begin position="1"/>
        <end position="14"/>
    </location>
</feature>
<sequence length="435" mass="45600">MASQPPLQRKASTGSKKEQDAAVKAEKDSQAMPPPPVPASASQIGILEPEMRALAGCLRNATVKTAQVLNFYADARKLGIEKHASTPPHRLQAALGREIEKYDQLCDSIEAHLLRAIAVLQRDADREEQRRIKEAEAAAAAAAKEAEANTSNAEASSQAGSIASDKISQTAIPFGRRPSAISISSLHRPTPPLKIDLSATSLRMSAEEAILSGVPSPVRLAPQSARPIEDYDLMAAFASSSSDSNPMNLSLPDHTASDAMNIDLNTTLGSSADKPIELDMDGVDINDLFGDEASTSADPNNVVEELFSPAVGPGESSEAKDSNFLSALGVDGATNSDLFASLGARETDPQSGGLNVPSSETQNAPSPNTLLASFSAHQVEGPSSSSNAAGSSFDLTNLDDLNFFAGDQDSEMQNLDLWNIDTSSMDVSGDGNKPS</sequence>
<dbReference type="Proteomes" id="UP001498398">
    <property type="component" value="Unassembled WGS sequence"/>
</dbReference>
<keyword evidence="1" id="KW-0175">Coiled coil</keyword>
<evidence type="ECO:0000313" key="3">
    <source>
        <dbReference type="EMBL" id="KAK7468502.1"/>
    </source>
</evidence>